<name>A0A1H4DNC2_9BACE</name>
<sequence>MHLVIRSVSKTAGISTLAKRNSNKKKDDIIAIYSFYRPRSDRIISNIDNINQMKRFRSLYYRH</sequence>
<protein>
    <submittedName>
        <fullName evidence="1">Uncharacterized protein</fullName>
    </submittedName>
</protein>
<evidence type="ECO:0000313" key="1">
    <source>
        <dbReference type="EMBL" id="SEA74244.1"/>
    </source>
</evidence>
<organism evidence="1 2">
    <name type="scientific">Bacteroides xylanisolvens</name>
    <dbReference type="NCBI Taxonomy" id="371601"/>
    <lineage>
        <taxon>Bacteria</taxon>
        <taxon>Pseudomonadati</taxon>
        <taxon>Bacteroidota</taxon>
        <taxon>Bacteroidia</taxon>
        <taxon>Bacteroidales</taxon>
        <taxon>Bacteroidaceae</taxon>
        <taxon>Bacteroides</taxon>
    </lineage>
</organism>
<dbReference type="Proteomes" id="UP000183040">
    <property type="component" value="Unassembled WGS sequence"/>
</dbReference>
<dbReference type="EMBL" id="FNRP01000012">
    <property type="protein sequence ID" value="SEA74244.1"/>
    <property type="molecule type" value="Genomic_DNA"/>
</dbReference>
<proteinExistence type="predicted"/>
<accession>A0A1H4DNC2</accession>
<evidence type="ECO:0000313" key="2">
    <source>
        <dbReference type="Proteomes" id="UP000183040"/>
    </source>
</evidence>
<dbReference type="AlphaFoldDB" id="A0A1H4DNC2"/>
<reference evidence="1 2" key="1">
    <citation type="submission" date="2016-10" db="EMBL/GenBank/DDBJ databases">
        <authorList>
            <person name="de Groot N.N."/>
        </authorList>
    </citation>
    <scope>NUCLEOTIDE SEQUENCE [LARGE SCALE GENOMIC DNA]</scope>
    <source>
        <strain evidence="1 2">NLAE-zl-G339</strain>
    </source>
</reference>
<gene>
    <name evidence="1" type="ORF">SAMN04487924_11236</name>
</gene>